<comment type="caution">
    <text evidence="2">The sequence shown here is derived from an EMBL/GenBank/DDBJ whole genome shotgun (WGS) entry which is preliminary data.</text>
</comment>
<gene>
    <name evidence="2" type="ORF">COK81_15860</name>
</gene>
<evidence type="ECO:0000313" key="2">
    <source>
        <dbReference type="EMBL" id="PFT90928.1"/>
    </source>
</evidence>
<evidence type="ECO:0000313" key="3">
    <source>
        <dbReference type="Proteomes" id="UP000225910"/>
    </source>
</evidence>
<name>A0A9X7G1P9_BACTU</name>
<feature type="region of interest" description="Disordered" evidence="1">
    <location>
        <begin position="1"/>
        <end position="33"/>
    </location>
</feature>
<dbReference type="EMBL" id="NVCU01000127">
    <property type="protein sequence ID" value="PFT90928.1"/>
    <property type="molecule type" value="Genomic_DNA"/>
</dbReference>
<organism evidence="2 3">
    <name type="scientific">Bacillus thuringiensis</name>
    <dbReference type="NCBI Taxonomy" id="1428"/>
    <lineage>
        <taxon>Bacteria</taxon>
        <taxon>Bacillati</taxon>
        <taxon>Bacillota</taxon>
        <taxon>Bacilli</taxon>
        <taxon>Bacillales</taxon>
        <taxon>Bacillaceae</taxon>
        <taxon>Bacillus</taxon>
        <taxon>Bacillus cereus group</taxon>
    </lineage>
</organism>
<dbReference type="AlphaFoldDB" id="A0A9X7G1P9"/>
<proteinExistence type="predicted"/>
<evidence type="ECO:0000256" key="1">
    <source>
        <dbReference type="SAM" id="MobiDB-lite"/>
    </source>
</evidence>
<dbReference type="Proteomes" id="UP000225910">
    <property type="component" value="Unassembled WGS sequence"/>
</dbReference>
<sequence>MRGFLLHREATHAETVRKHEGRARQEKAQEAETRAISERRIMCEVPREDTKRRVRAAAP</sequence>
<protein>
    <submittedName>
        <fullName evidence="2">Uncharacterized protein</fullName>
    </submittedName>
</protein>
<accession>A0A9X7G1P9</accession>
<reference evidence="2 3" key="1">
    <citation type="submission" date="2017-09" db="EMBL/GenBank/DDBJ databases">
        <title>Large-scale bioinformatics analysis of Bacillus genomes uncovers conserved roles of natural products in bacterial physiology.</title>
        <authorList>
            <consortium name="Agbiome Team Llc"/>
            <person name="Bleich R.M."/>
            <person name="Grubbs K.J."/>
            <person name="Santa Maria K.C."/>
            <person name="Allen S.E."/>
            <person name="Farag S."/>
            <person name="Shank E.A."/>
            <person name="Bowers A."/>
        </authorList>
    </citation>
    <scope>NUCLEOTIDE SEQUENCE [LARGE SCALE GENOMIC DNA]</scope>
    <source>
        <strain evidence="2 3">AFS064137</strain>
    </source>
</reference>